<dbReference type="AlphaFoldDB" id="B1HNU5"/>
<dbReference type="EMBL" id="CP000817">
    <property type="protein sequence ID" value="ACA42158.1"/>
    <property type="molecule type" value="Genomic_DNA"/>
</dbReference>
<organism evidence="1 2">
    <name type="scientific">Lysinibacillus sphaericus (strain C3-41)</name>
    <dbReference type="NCBI Taxonomy" id="444177"/>
    <lineage>
        <taxon>Bacteria</taxon>
        <taxon>Bacillati</taxon>
        <taxon>Bacillota</taxon>
        <taxon>Bacilli</taxon>
        <taxon>Bacillales</taxon>
        <taxon>Bacillaceae</taxon>
        <taxon>Lysinibacillus</taxon>
    </lineage>
</organism>
<reference evidence="1 2" key="1">
    <citation type="journal article" date="2008" name="J. Bacteriol.">
        <title>Complete genome sequence of the mosquitocidal bacterium Bacillus sphaericus C3-41 and comparison with those of closely related Bacillus species.</title>
        <authorList>
            <person name="Hu X."/>
            <person name="Fan W."/>
            <person name="Han B."/>
            <person name="Liu H."/>
            <person name="Zheng D."/>
            <person name="Li Q."/>
            <person name="Dong W."/>
            <person name="Yan J."/>
            <person name="Gao M."/>
            <person name="Berry C."/>
            <person name="Yuan Z."/>
        </authorList>
    </citation>
    <scope>NUCLEOTIDE SEQUENCE [LARGE SCALE GENOMIC DNA]</scope>
    <source>
        <strain evidence="1 2">C3-41</strain>
    </source>
</reference>
<name>B1HNU5_LYSSC</name>
<proteinExistence type="predicted"/>
<protein>
    <submittedName>
        <fullName evidence="1">Uncharacterized protein</fullName>
    </submittedName>
</protein>
<gene>
    <name evidence="1" type="ordered locus">Bsph_4714</name>
</gene>
<dbReference type="EnsemblBacteria" id="ACA42158">
    <property type="protein sequence ID" value="ACA42158"/>
    <property type="gene ID" value="Bsph_4714"/>
</dbReference>
<accession>B1HNU5</accession>
<dbReference type="Proteomes" id="UP000002164">
    <property type="component" value="Chromosome"/>
</dbReference>
<dbReference type="KEGG" id="lsp:Bsph_4714"/>
<evidence type="ECO:0000313" key="2">
    <source>
        <dbReference type="Proteomes" id="UP000002164"/>
    </source>
</evidence>
<sequence length="165" mass="18262">MAMVNFKSFRGIITQISDFPVGQNGDRDGCYKMMSVEDGVGGVVNFVISPSTYFVNQEVVTAGEWITGYYDGDAPVPMIYPPQYRALIVVKESNLQHVKVDFFNQQLVSSDGQLQLNLTPSSVISLKNGQPFTKSPANRNLIVIYGPTTRSIPAQTTPYEIVVWC</sequence>
<evidence type="ECO:0000313" key="1">
    <source>
        <dbReference type="EMBL" id="ACA42158.1"/>
    </source>
</evidence>
<dbReference type="HOGENOM" id="CLU_072018_1_0_9"/>